<sequence length="2252" mass="239053">MACDLLAFDEHVAPLRPPDVIARASKHARNKLRLEHGEFLAKFTVQALSELPREATAAAELSERVVRLSECASEAARLVVALSAFKSPEPEKLCYNVAARCLALRRYALAEELASVVLGALRREEETTPPATPGRAHAKTPGRAPARAVAKTPAKTPAKAKGATDAAAAEASSDPLAPAGGESAAACELALTAACVWLRALEAVASEDSSHGARLEGAVAAVLCWLDQSHATGAAAGKENAAAAPQRGATARLAPQLMSAIRLLRKRGVDADQLEAWERKALQRCGDARQAPHTPLLSTPRKAPESCRSEEEAAWAHALRELKAASLASGETRGVERQLAAALEAARKACSPPASECARLAPPLHELYVYYSSHLGALPLRVRRGPPADKGGPAASLLAALARGLERYAAVLRVLASLAESGEASMRKATLLAGVLVGAAKLSFHSEAAADAPDCSAEELPSDWAPRVASELRAAAVAICAAPAAEPAAWPLQPPRAAEGAAWMGRLTRVAQQLAARLFNSSQPRRAYVFAQVSSDFSLLVGASSDGNSADGACGLSTSTALTGVVSALHMLSHCALQMKPPLLDEALEHAGAAICARIDLVHSPDPSAAPDSSLQGAAALPAQPSTSSAEAPPLKDLIALHVSIQTQLLISSNSSSPANAQRETGNGKGAKTLNNHRLKGKGKLVEDSRDTGDSDLARAGQFESAFSTVVRERTGKEVQLEHVAVMELEAIARQLIRYAATRHLFIERGCTVADEALARLPAHCGPLARARVLLSRAELWQAAAAAAVSPAASSSAGSLKTAECARAERALAEDDESRCIQNAEADAREALAVLQTSSGGEAASADESVRDIESRGCFDGLKVKDMREELQRRGLSTTGKREQLLERLQTAEADGRAAMDEDDAPTSPGGAKDELSTPRSEQPLELKARALMFIAEAAMLRGSRKDRDEREASQASEGGLHAKADDFDDEHHRLASSAHGGATGKAASAKQEEMAVDVLCAATSAAVSLEYQAAAEAAVRAVGMWSQLFDAASNDAMSTWSAARLTTTTNDLVRCSRLLWQLMLEEAAVTASHLAGRLACTVLGVASGQSTGSAEQRTRDLAGCAALRWEVALLSALGQSRRAMERLERWAKLKVASSMSEAGERTNDASREVALCEVEQALGVQELDGMRRRLLAAHAKLKRGGAPSAICACLLSLAYNAAASGAPTQSLRYAQEALRVAMRPMQGDGCERQAQSHACETLLLLCRLWTKLGSSVDAKRYARSALDLARRCGMVRMKQEALLATVMLHIEAEQLGAAELVTKQLLNELLVSDAASGSRAPTLLHVHVGLARAELALRRRQHSTALEQAEVALGLADRMDVDSSAKLVWLKASLLAAGASAMRALNRDVAAMGSLEKALELLNSIGPFPLGAARSRVLLEVGLLHLSRARDSGEIDALWGEPSRPRGARASCAGCALNGARKALLEALQHGVNQSTLTYWRQTCLAAALCCGLLHQSAGARLVAEAIGRGVHEQMHLLRYAAESTGTEALNEAMEALTMENANTSSCKLSKASSGKRGFGEKAVVQGNINGAEKAWSSAMHQIEVLLCPFQSDEPNRIDDWISTPPADCTVSAVALAPEQHGLLIARWRRESPPMLTLVAETCAVEDGTGATSTCSGELLRELQAIMEEDACESISDLALREIHNRDTHVEPPSAAKKSSSGSSAASFQLGEKPSERTMGSTKVELVGRTSEGKETRIALNHTRKSIVIGRAQKGACRVNHPQVSSSHCTVAFDPETGKITLTDTSTNGTFVDGSAPKNKHIEIKEGQTISLLPPEIDDTPSNVPVYKVHLVSEVNEPPPISVAASSSGPDSLAVGNAAEEEGKSFNDRASFWARRKALDSRLESLTDKMECQLLRNGLTHITPSPLSDADRSLAQSVFDHVMERAERARWKADVEQVRAICDALPHLKKDFLHKAVSRAFVTDSGSPLTMSTVVGIASEMRKHVVDDSEETRADSQDATDLGLAAHANSRESYSPLILLIDEPLQSLPWESIPLLRRKPVCRLPCASFVGGCTRAAATLINSSGAANLNSAFYVLNPSGDLQRTQRTLQEQIAQPPRQGVVGKPPELEMLKQALVEKDVYIYCGHGDGRRYLPGDELQKLHRCPATILMGCSSGMIKPQGGFAPCGMAINYLHAQCPALVANLWDVTDGEIDRFTSALIESCSATQTTFDTVELLSAVARARQACRLRYLTGSAAVVYGVPLRLHLGRVD</sequence>
<dbReference type="SUPFAM" id="SSF68906">
    <property type="entry name" value="SAP domain"/>
    <property type="match status" value="1"/>
</dbReference>
<gene>
    <name evidence="9" type="ORF">AB1Y20_021828</name>
</gene>
<dbReference type="Pfam" id="PF02037">
    <property type="entry name" value="SAP"/>
    <property type="match status" value="1"/>
</dbReference>
<feature type="compositionally biased region" description="Polar residues" evidence="5">
    <location>
        <begin position="653"/>
        <end position="665"/>
    </location>
</feature>
<dbReference type="InterPro" id="IPR005314">
    <property type="entry name" value="Peptidase_C50"/>
</dbReference>
<dbReference type="SMART" id="SM00513">
    <property type="entry name" value="SAP"/>
    <property type="match status" value="1"/>
</dbReference>
<feature type="domain" description="Peptidase C50" evidence="8">
    <location>
        <begin position="2070"/>
        <end position="2164"/>
    </location>
</feature>
<keyword evidence="10" id="KW-1185">Reference proteome</keyword>
<evidence type="ECO:0000256" key="2">
    <source>
        <dbReference type="ARBA" id="ARBA00012489"/>
    </source>
</evidence>
<dbReference type="InterPro" id="IPR036361">
    <property type="entry name" value="SAP_dom_sf"/>
</dbReference>
<feature type="region of interest" description="Disordered" evidence="5">
    <location>
        <begin position="892"/>
        <end position="924"/>
    </location>
</feature>
<dbReference type="Proteomes" id="UP001515480">
    <property type="component" value="Unassembled WGS sequence"/>
</dbReference>
<evidence type="ECO:0000256" key="1">
    <source>
        <dbReference type="ARBA" id="ARBA00000451"/>
    </source>
</evidence>
<evidence type="ECO:0000259" key="6">
    <source>
        <dbReference type="PROSITE" id="PS50006"/>
    </source>
</evidence>
<dbReference type="InterPro" id="IPR003034">
    <property type="entry name" value="SAP_dom"/>
</dbReference>
<dbReference type="SUPFAM" id="SSF49879">
    <property type="entry name" value="SMAD/FHA domain"/>
    <property type="match status" value="1"/>
</dbReference>
<comment type="catalytic activity">
    <reaction evidence="1">
        <text>All bonds known to be hydrolyzed by this endopeptidase have arginine in P1 and an acidic residue in P4. P6 is often occupied by an acidic residue or by a hydroxy-amino-acid residue, the phosphorylation of which enhances cleavage.</text>
        <dbReference type="EC" id="3.4.22.49"/>
    </reaction>
</comment>
<evidence type="ECO:0000259" key="8">
    <source>
        <dbReference type="PROSITE" id="PS51700"/>
    </source>
</evidence>
<reference evidence="9 10" key="1">
    <citation type="journal article" date="2024" name="Science">
        <title>Giant polyketide synthase enzymes in the biosynthesis of giant marine polyether toxins.</title>
        <authorList>
            <person name="Fallon T.R."/>
            <person name="Shende V.V."/>
            <person name="Wierzbicki I.H."/>
            <person name="Pendleton A.L."/>
            <person name="Watervoot N.F."/>
            <person name="Auber R.P."/>
            <person name="Gonzalez D.J."/>
            <person name="Wisecaver J.H."/>
            <person name="Moore B.S."/>
        </authorList>
    </citation>
    <scope>NUCLEOTIDE SEQUENCE [LARGE SCALE GENOMIC DNA]</scope>
    <source>
        <strain evidence="9 10">12B1</strain>
    </source>
</reference>
<evidence type="ECO:0000313" key="9">
    <source>
        <dbReference type="EMBL" id="KAL1522190.1"/>
    </source>
</evidence>
<dbReference type="Pfam" id="PF00498">
    <property type="entry name" value="FHA"/>
    <property type="match status" value="1"/>
</dbReference>
<feature type="region of interest" description="Disordered" evidence="5">
    <location>
        <begin position="606"/>
        <end position="631"/>
    </location>
</feature>
<dbReference type="EMBL" id="JBGBPQ010000007">
    <property type="protein sequence ID" value="KAL1522190.1"/>
    <property type="molecule type" value="Genomic_DNA"/>
</dbReference>
<feature type="compositionally biased region" description="Low complexity" evidence="5">
    <location>
        <begin position="1695"/>
        <end position="1708"/>
    </location>
</feature>
<name>A0AB34JMJ0_PRYPA</name>
<protein>
    <recommendedName>
        <fullName evidence="2">separase</fullName>
        <ecNumber evidence="2">3.4.22.49</ecNumber>
    </recommendedName>
</protein>
<dbReference type="Gene3D" id="2.60.200.20">
    <property type="match status" value="1"/>
</dbReference>
<dbReference type="GO" id="GO:0006508">
    <property type="term" value="P:proteolysis"/>
    <property type="evidence" value="ECO:0007669"/>
    <property type="project" value="InterPro"/>
</dbReference>
<feature type="region of interest" description="Disordered" evidence="5">
    <location>
        <begin position="653"/>
        <end position="693"/>
    </location>
</feature>
<comment type="caution">
    <text evidence="9">The sequence shown here is derived from an EMBL/GenBank/DDBJ whole genome shotgun (WGS) entry which is preliminary data.</text>
</comment>
<dbReference type="PANTHER" id="PTHR12792:SF0">
    <property type="entry name" value="SEPARIN"/>
    <property type="match status" value="1"/>
</dbReference>
<dbReference type="InterPro" id="IPR008984">
    <property type="entry name" value="SMAD_FHA_dom_sf"/>
</dbReference>
<dbReference type="InterPro" id="IPR000253">
    <property type="entry name" value="FHA_dom"/>
</dbReference>
<evidence type="ECO:0000313" key="10">
    <source>
        <dbReference type="Proteomes" id="UP001515480"/>
    </source>
</evidence>
<feature type="compositionally biased region" description="Low complexity" evidence="5">
    <location>
        <begin position="144"/>
        <end position="177"/>
    </location>
</feature>
<dbReference type="GO" id="GO:0005634">
    <property type="term" value="C:nucleus"/>
    <property type="evidence" value="ECO:0007669"/>
    <property type="project" value="InterPro"/>
</dbReference>
<dbReference type="GO" id="GO:0004197">
    <property type="term" value="F:cysteine-type endopeptidase activity"/>
    <property type="evidence" value="ECO:0007669"/>
    <property type="project" value="InterPro"/>
</dbReference>
<feature type="region of interest" description="Disordered" evidence="5">
    <location>
        <begin position="1690"/>
        <end position="1731"/>
    </location>
</feature>
<dbReference type="GO" id="GO:0051307">
    <property type="term" value="P:meiotic chromosome separation"/>
    <property type="evidence" value="ECO:0007669"/>
    <property type="project" value="TreeGrafter"/>
</dbReference>
<evidence type="ECO:0000256" key="5">
    <source>
        <dbReference type="SAM" id="MobiDB-lite"/>
    </source>
</evidence>
<feature type="domain" description="FHA" evidence="6">
    <location>
        <begin position="1748"/>
        <end position="1798"/>
    </location>
</feature>
<accession>A0AB34JMJ0</accession>
<dbReference type="InterPro" id="IPR030397">
    <property type="entry name" value="SEPARIN_core_dom"/>
</dbReference>
<dbReference type="GO" id="GO:0005737">
    <property type="term" value="C:cytoplasm"/>
    <property type="evidence" value="ECO:0007669"/>
    <property type="project" value="TreeGrafter"/>
</dbReference>
<evidence type="ECO:0000259" key="7">
    <source>
        <dbReference type="PROSITE" id="PS50800"/>
    </source>
</evidence>
<feature type="domain" description="SAP" evidence="7">
    <location>
        <begin position="859"/>
        <end position="893"/>
    </location>
</feature>
<dbReference type="GO" id="GO:0072686">
    <property type="term" value="C:mitotic spindle"/>
    <property type="evidence" value="ECO:0007669"/>
    <property type="project" value="TreeGrafter"/>
</dbReference>
<feature type="region of interest" description="Disordered" evidence="5">
    <location>
        <begin position="124"/>
        <end position="177"/>
    </location>
</feature>
<organism evidence="9 10">
    <name type="scientific">Prymnesium parvum</name>
    <name type="common">Toxic golden alga</name>
    <dbReference type="NCBI Taxonomy" id="97485"/>
    <lineage>
        <taxon>Eukaryota</taxon>
        <taxon>Haptista</taxon>
        <taxon>Haptophyta</taxon>
        <taxon>Prymnesiophyceae</taxon>
        <taxon>Prymnesiales</taxon>
        <taxon>Prymnesiaceae</taxon>
        <taxon>Prymnesium</taxon>
    </lineage>
</organism>
<proteinExistence type="predicted"/>
<dbReference type="EC" id="3.4.22.49" evidence="2"/>
<feature type="compositionally biased region" description="Basic and acidic residues" evidence="5">
    <location>
        <begin position="944"/>
        <end position="953"/>
    </location>
</feature>
<dbReference type="PANTHER" id="PTHR12792">
    <property type="entry name" value="EXTRA SPINDLE POLES 1-RELATED"/>
    <property type="match status" value="1"/>
</dbReference>
<dbReference type="Gene3D" id="1.10.720.30">
    <property type="entry name" value="SAP domain"/>
    <property type="match status" value="1"/>
</dbReference>
<dbReference type="SMART" id="SM00240">
    <property type="entry name" value="FHA"/>
    <property type="match status" value="1"/>
</dbReference>
<dbReference type="Pfam" id="PF03568">
    <property type="entry name" value="Separin_C"/>
    <property type="match status" value="1"/>
</dbReference>
<keyword evidence="3" id="KW-0378">Hydrolase</keyword>
<keyword evidence="4" id="KW-0159">Chromosome partition</keyword>
<feature type="compositionally biased region" description="Basic and acidic residues" evidence="5">
    <location>
        <begin position="912"/>
        <end position="924"/>
    </location>
</feature>
<feature type="compositionally biased region" description="Basic and acidic residues" evidence="5">
    <location>
        <begin position="684"/>
        <end position="693"/>
    </location>
</feature>
<feature type="region of interest" description="Disordered" evidence="5">
    <location>
        <begin position="943"/>
        <end position="965"/>
    </location>
</feature>
<dbReference type="PROSITE" id="PS50800">
    <property type="entry name" value="SAP"/>
    <property type="match status" value="1"/>
</dbReference>
<dbReference type="PROSITE" id="PS50006">
    <property type="entry name" value="FHA_DOMAIN"/>
    <property type="match status" value="1"/>
</dbReference>
<dbReference type="PROSITE" id="PS51700">
    <property type="entry name" value="SEPARIN"/>
    <property type="match status" value="1"/>
</dbReference>
<evidence type="ECO:0000256" key="3">
    <source>
        <dbReference type="ARBA" id="ARBA00022801"/>
    </source>
</evidence>
<evidence type="ECO:0000256" key="4">
    <source>
        <dbReference type="ARBA" id="ARBA00022829"/>
    </source>
</evidence>